<dbReference type="CDD" id="cd00082">
    <property type="entry name" value="HisKA"/>
    <property type="match status" value="1"/>
</dbReference>
<keyword evidence="10" id="KW-0547">Nucleotide-binding</keyword>
<evidence type="ECO:0000256" key="2">
    <source>
        <dbReference type="ARBA" id="ARBA00012438"/>
    </source>
</evidence>
<dbReference type="InterPro" id="IPR036890">
    <property type="entry name" value="HATPase_C_sf"/>
</dbReference>
<dbReference type="NCBIfam" id="TIGR00229">
    <property type="entry name" value="sensory_box"/>
    <property type="match status" value="1"/>
</dbReference>
<comment type="catalytic activity">
    <reaction evidence="1">
        <text>ATP + protein L-histidine = ADP + protein N-phospho-L-histidine.</text>
        <dbReference type="EC" id="2.7.13.3"/>
    </reaction>
</comment>
<dbReference type="Pfam" id="PF12860">
    <property type="entry name" value="PAS_7"/>
    <property type="match status" value="1"/>
</dbReference>
<dbReference type="PANTHER" id="PTHR43047">
    <property type="entry name" value="TWO-COMPONENT HISTIDINE PROTEIN KINASE"/>
    <property type="match status" value="1"/>
</dbReference>
<dbReference type="Pfam" id="PF02518">
    <property type="entry name" value="HATPase_c"/>
    <property type="match status" value="1"/>
</dbReference>
<dbReference type="Pfam" id="PF00512">
    <property type="entry name" value="HisKA"/>
    <property type="match status" value="1"/>
</dbReference>
<dbReference type="GO" id="GO:0005524">
    <property type="term" value="F:ATP binding"/>
    <property type="evidence" value="ECO:0007669"/>
    <property type="project" value="UniProtKB-KW"/>
</dbReference>
<name>A0ABV1YF72_9HYPH</name>
<dbReference type="InterPro" id="IPR004358">
    <property type="entry name" value="Sig_transdc_His_kin-like_C"/>
</dbReference>
<dbReference type="InterPro" id="IPR003594">
    <property type="entry name" value="HATPase_dom"/>
</dbReference>
<keyword evidence="3" id="KW-0597">Phosphoprotein</keyword>
<dbReference type="PROSITE" id="PS50109">
    <property type="entry name" value="HIS_KIN"/>
    <property type="match status" value="1"/>
</dbReference>
<keyword evidence="5" id="KW-0418">Kinase</keyword>
<evidence type="ECO:0000256" key="5">
    <source>
        <dbReference type="ARBA" id="ARBA00022777"/>
    </source>
</evidence>
<keyword evidence="6" id="KW-0472">Membrane</keyword>
<feature type="transmembrane region" description="Helical" evidence="6">
    <location>
        <begin position="210"/>
        <end position="232"/>
    </location>
</feature>
<dbReference type="SUPFAM" id="SSF47384">
    <property type="entry name" value="Homodimeric domain of signal transducing histidine kinase"/>
    <property type="match status" value="1"/>
</dbReference>
<dbReference type="Gene3D" id="1.10.287.130">
    <property type="match status" value="1"/>
</dbReference>
<dbReference type="CDD" id="cd16922">
    <property type="entry name" value="HATPase_EvgS-ArcB-TorS-like"/>
    <property type="match status" value="1"/>
</dbReference>
<dbReference type="SMART" id="SM00387">
    <property type="entry name" value="HATPase_c"/>
    <property type="match status" value="1"/>
</dbReference>
<dbReference type="EMBL" id="JAMYPJ010000014">
    <property type="protein sequence ID" value="MER8933784.1"/>
    <property type="molecule type" value="Genomic_DNA"/>
</dbReference>
<gene>
    <name evidence="10" type="ORF">NKI33_12505</name>
</gene>
<evidence type="ECO:0000259" key="9">
    <source>
        <dbReference type="PROSITE" id="PS50113"/>
    </source>
</evidence>
<comment type="caution">
    <text evidence="10">The sequence shown here is derived from an EMBL/GenBank/DDBJ whole genome shotgun (WGS) entry which is preliminary data.</text>
</comment>
<keyword evidence="10" id="KW-0067">ATP-binding</keyword>
<dbReference type="SMART" id="SM00388">
    <property type="entry name" value="HisKA"/>
    <property type="match status" value="1"/>
</dbReference>
<dbReference type="RefSeq" id="WP_287275097.1">
    <property type="nucleotide sequence ID" value="NZ_JAMYMY010000017.1"/>
</dbReference>
<organism evidence="10 11">
    <name type="scientific">Mesorhizobium opportunistum</name>
    <dbReference type="NCBI Taxonomy" id="593909"/>
    <lineage>
        <taxon>Bacteria</taxon>
        <taxon>Pseudomonadati</taxon>
        <taxon>Pseudomonadota</taxon>
        <taxon>Alphaproteobacteria</taxon>
        <taxon>Hyphomicrobiales</taxon>
        <taxon>Phyllobacteriaceae</taxon>
        <taxon>Mesorhizobium</taxon>
    </lineage>
</organism>
<dbReference type="PROSITE" id="PS50112">
    <property type="entry name" value="PAS"/>
    <property type="match status" value="1"/>
</dbReference>
<accession>A0ABV1YF72</accession>
<dbReference type="PANTHER" id="PTHR43047:SF72">
    <property type="entry name" value="OSMOSENSING HISTIDINE PROTEIN KINASE SLN1"/>
    <property type="match status" value="1"/>
</dbReference>
<evidence type="ECO:0000256" key="6">
    <source>
        <dbReference type="SAM" id="Phobius"/>
    </source>
</evidence>
<dbReference type="InterPro" id="IPR036097">
    <property type="entry name" value="HisK_dim/P_sf"/>
</dbReference>
<dbReference type="PRINTS" id="PR00344">
    <property type="entry name" value="BCTRLSENSOR"/>
</dbReference>
<dbReference type="Gene3D" id="3.30.450.20">
    <property type="entry name" value="PAS domain"/>
    <property type="match status" value="2"/>
</dbReference>
<dbReference type="CDD" id="cd00130">
    <property type="entry name" value="PAS"/>
    <property type="match status" value="1"/>
</dbReference>
<proteinExistence type="predicted"/>
<evidence type="ECO:0000256" key="4">
    <source>
        <dbReference type="ARBA" id="ARBA00022679"/>
    </source>
</evidence>
<dbReference type="Pfam" id="PF08447">
    <property type="entry name" value="PAS_3"/>
    <property type="match status" value="1"/>
</dbReference>
<evidence type="ECO:0000259" key="7">
    <source>
        <dbReference type="PROSITE" id="PS50109"/>
    </source>
</evidence>
<keyword evidence="6" id="KW-1133">Transmembrane helix</keyword>
<feature type="domain" description="PAC" evidence="9">
    <location>
        <begin position="323"/>
        <end position="374"/>
    </location>
</feature>
<dbReference type="SMART" id="SM00086">
    <property type="entry name" value="PAC"/>
    <property type="match status" value="1"/>
</dbReference>
<protein>
    <recommendedName>
        <fullName evidence="2">histidine kinase</fullName>
        <ecNumber evidence="2">2.7.13.3</ecNumber>
    </recommendedName>
</protein>
<dbReference type="EC" id="2.7.13.3" evidence="2"/>
<dbReference type="InterPro" id="IPR013655">
    <property type="entry name" value="PAS_fold_3"/>
</dbReference>
<feature type="domain" description="Histidine kinase" evidence="7">
    <location>
        <begin position="545"/>
        <end position="764"/>
    </location>
</feature>
<dbReference type="InterPro" id="IPR035965">
    <property type="entry name" value="PAS-like_dom_sf"/>
</dbReference>
<evidence type="ECO:0000313" key="11">
    <source>
        <dbReference type="Proteomes" id="UP001464387"/>
    </source>
</evidence>
<dbReference type="InterPro" id="IPR000014">
    <property type="entry name" value="PAS"/>
</dbReference>
<reference evidence="10 11" key="1">
    <citation type="journal article" date="2024" name="Proc. Natl. Acad. Sci. U.S.A.">
        <title>The evolutionary genomics of adaptation to stress in wild rhizobium bacteria.</title>
        <authorList>
            <person name="Kehlet-Delgado H."/>
            <person name="Montoya A.P."/>
            <person name="Jensen K.T."/>
            <person name="Wendlandt C.E."/>
            <person name="Dexheimer C."/>
            <person name="Roberts M."/>
            <person name="Torres Martinez L."/>
            <person name="Friesen M.L."/>
            <person name="Griffitts J.S."/>
            <person name="Porter S.S."/>
        </authorList>
    </citation>
    <scope>NUCLEOTIDE SEQUENCE [LARGE SCALE GENOMIC DNA]</scope>
    <source>
        <strain evidence="10 11">M0729</strain>
    </source>
</reference>
<sequence>MAKADAWGAPGGMAFARRETRSDGLAGNTRLIAEPAYKRLLAAEPLLRRSIPALIVIFLIVIAALRVLSLMNERDDVERDAKAILTLAAGQLASSLATVTDTPPGAIQDLLETTSRQGAMGRSHVLVITDGAFKITAVTPRSTPWQGHSLDGLVEGGQPLFMFGDRAGVMEVSIGGQDWYAAVSVAKDGKGAAAALVPQEAVFDTWRKTVSLNVTLFVLTAGVLIIILYAYFGQAARAQAADRIYLEAHQRIDMALVRGRCGLWDWDMVRGKMYWSRSMYDMLGYEPCETMLSFGEVDEIIHPEDGDLFELANRIVAREIDHIDQVFRMRHADGQWVWMRARAQVMDPEAPEIQLIGIAVDVTEQRHLALRSEAADLRLRTAIENINESFVLWDSAQRLIMCNSKYQQDNGLSDRDVMPGVTRVSLEERMLAFASERRLANTNGPQGGATFERQLSDGRWLQVNELKTRDGGIVSVGSDITQIKLHQEKLVDSERRLMATIHDLSLARRAEEERSRELVDLNRKYMKETERAEAANRAKSEFLANMSHELRTPLNAIIGFSELMEQGLFGPLGSSRYEEYATDINGSGKYLLGVINDILDMSKIEAGQFSLDQEQIDLGPLISETVRVVSLQAAQKAITVETRIADALTLFADRRAIKQIVINLLSNAVKFTGQGGHISVRARNTSGALVLTIEDNGCGIPKEALGKLGRPFEQVQNQFSKNHAGSGLGLAISRSLAELQGGALKIRSTEGVGTIVSVRIPVKKAPAVVKVAA</sequence>
<evidence type="ECO:0000259" key="8">
    <source>
        <dbReference type="PROSITE" id="PS50112"/>
    </source>
</evidence>
<evidence type="ECO:0000256" key="3">
    <source>
        <dbReference type="ARBA" id="ARBA00022553"/>
    </source>
</evidence>
<dbReference type="InterPro" id="IPR005467">
    <property type="entry name" value="His_kinase_dom"/>
</dbReference>
<dbReference type="SUPFAM" id="SSF55785">
    <property type="entry name" value="PYP-like sensor domain (PAS domain)"/>
    <property type="match status" value="2"/>
</dbReference>
<dbReference type="SUPFAM" id="SSF55874">
    <property type="entry name" value="ATPase domain of HSP90 chaperone/DNA topoisomerase II/histidine kinase"/>
    <property type="match status" value="1"/>
</dbReference>
<dbReference type="InterPro" id="IPR001610">
    <property type="entry name" value="PAC"/>
</dbReference>
<keyword evidence="11" id="KW-1185">Reference proteome</keyword>
<evidence type="ECO:0000256" key="1">
    <source>
        <dbReference type="ARBA" id="ARBA00000085"/>
    </source>
</evidence>
<keyword evidence="4" id="KW-0808">Transferase</keyword>
<evidence type="ECO:0000313" key="10">
    <source>
        <dbReference type="EMBL" id="MER8933784.1"/>
    </source>
</evidence>
<dbReference type="PROSITE" id="PS50113">
    <property type="entry name" value="PAC"/>
    <property type="match status" value="1"/>
</dbReference>
<feature type="domain" description="PAS" evidence="8">
    <location>
        <begin position="273"/>
        <end position="305"/>
    </location>
</feature>
<keyword evidence="6" id="KW-0812">Transmembrane</keyword>
<dbReference type="InterPro" id="IPR003661">
    <property type="entry name" value="HisK_dim/P_dom"/>
</dbReference>
<dbReference type="Gene3D" id="3.30.565.10">
    <property type="entry name" value="Histidine kinase-like ATPase, C-terminal domain"/>
    <property type="match status" value="1"/>
</dbReference>
<dbReference type="InterPro" id="IPR000700">
    <property type="entry name" value="PAS-assoc_C"/>
</dbReference>
<feature type="transmembrane region" description="Helical" evidence="6">
    <location>
        <begin position="50"/>
        <end position="69"/>
    </location>
</feature>
<dbReference type="Proteomes" id="UP001464387">
    <property type="component" value="Unassembled WGS sequence"/>
</dbReference>